<proteinExistence type="predicted"/>
<name>A0AAW1H5C3_SAPOF</name>
<evidence type="ECO:0000313" key="1">
    <source>
        <dbReference type="EMBL" id="KAK9668885.1"/>
    </source>
</evidence>
<keyword evidence="2" id="KW-1185">Reference proteome</keyword>
<evidence type="ECO:0000313" key="2">
    <source>
        <dbReference type="Proteomes" id="UP001443914"/>
    </source>
</evidence>
<organism evidence="1 2">
    <name type="scientific">Saponaria officinalis</name>
    <name type="common">Common soapwort</name>
    <name type="synonym">Lychnis saponaria</name>
    <dbReference type="NCBI Taxonomy" id="3572"/>
    <lineage>
        <taxon>Eukaryota</taxon>
        <taxon>Viridiplantae</taxon>
        <taxon>Streptophyta</taxon>
        <taxon>Embryophyta</taxon>
        <taxon>Tracheophyta</taxon>
        <taxon>Spermatophyta</taxon>
        <taxon>Magnoliopsida</taxon>
        <taxon>eudicotyledons</taxon>
        <taxon>Gunneridae</taxon>
        <taxon>Pentapetalae</taxon>
        <taxon>Caryophyllales</taxon>
        <taxon>Caryophyllaceae</taxon>
        <taxon>Caryophylleae</taxon>
        <taxon>Saponaria</taxon>
    </lineage>
</organism>
<accession>A0AAW1H5C3</accession>
<dbReference type="EMBL" id="JBDFQZ010000013">
    <property type="protein sequence ID" value="KAK9668885.1"/>
    <property type="molecule type" value="Genomic_DNA"/>
</dbReference>
<gene>
    <name evidence="1" type="ORF">RND81_13G094000</name>
</gene>
<reference evidence="1" key="1">
    <citation type="submission" date="2024-03" db="EMBL/GenBank/DDBJ databases">
        <title>WGS assembly of Saponaria officinalis var. Norfolk2.</title>
        <authorList>
            <person name="Jenkins J."/>
            <person name="Shu S."/>
            <person name="Grimwood J."/>
            <person name="Barry K."/>
            <person name="Goodstein D."/>
            <person name="Schmutz J."/>
            <person name="Leebens-Mack J."/>
            <person name="Osbourn A."/>
        </authorList>
    </citation>
    <scope>NUCLEOTIDE SEQUENCE [LARGE SCALE GENOMIC DNA]</scope>
    <source>
        <strain evidence="1">JIC</strain>
    </source>
</reference>
<protein>
    <submittedName>
        <fullName evidence="1">Uncharacterized protein</fullName>
    </submittedName>
</protein>
<sequence length="114" mass="12550">MSRPVFGNPKSSVFHYYLTSITPSKTTSLSLSQKPDLKLHLPRASSTAPGRHRRHFLYVSLTPSSSDLGSSHRLGSCVILPCSTSHSAGTRRCSHRLLLAFTPIYTFSLSYAAR</sequence>
<comment type="caution">
    <text evidence="1">The sequence shown here is derived from an EMBL/GenBank/DDBJ whole genome shotgun (WGS) entry which is preliminary data.</text>
</comment>
<dbReference type="AlphaFoldDB" id="A0AAW1H5C3"/>
<dbReference type="Proteomes" id="UP001443914">
    <property type="component" value="Unassembled WGS sequence"/>
</dbReference>